<dbReference type="InterPro" id="IPR015797">
    <property type="entry name" value="NUDIX_hydrolase-like_dom_sf"/>
</dbReference>
<evidence type="ECO:0000313" key="8">
    <source>
        <dbReference type="EMBL" id="NBJ91106.1"/>
    </source>
</evidence>
<feature type="domain" description="Nudix hydrolase" evidence="7">
    <location>
        <begin position="155"/>
        <end position="278"/>
    </location>
</feature>
<dbReference type="InterPro" id="IPR000086">
    <property type="entry name" value="NUDIX_hydrolase_dom"/>
</dbReference>
<gene>
    <name evidence="8" type="ORF">D5281_00495</name>
</gene>
<protein>
    <recommendedName>
        <fullName evidence="2">NAD(+) diphosphatase</fullName>
        <ecNumber evidence="2">3.6.1.22</ecNumber>
    </recommendedName>
</protein>
<dbReference type="InterPro" id="IPR015376">
    <property type="entry name" value="Znr_NADH_PPase"/>
</dbReference>
<dbReference type="PROSITE" id="PS51462">
    <property type="entry name" value="NUDIX"/>
    <property type="match status" value="1"/>
</dbReference>
<evidence type="ECO:0000256" key="5">
    <source>
        <dbReference type="ARBA" id="ARBA00022842"/>
    </source>
</evidence>
<keyword evidence="6" id="KW-0520">NAD</keyword>
<name>A0A9X5GQI4_9FIRM</name>
<comment type="caution">
    <text evidence="8">The sequence shown here is derived from an EMBL/GenBank/DDBJ whole genome shotgun (WGS) entry which is preliminary data.</text>
</comment>
<evidence type="ECO:0000256" key="2">
    <source>
        <dbReference type="ARBA" id="ARBA00012381"/>
    </source>
</evidence>
<dbReference type="Gene3D" id="3.90.79.20">
    <property type="match status" value="1"/>
</dbReference>
<dbReference type="OrthoDB" id="9787476at2"/>
<evidence type="ECO:0000256" key="1">
    <source>
        <dbReference type="ARBA" id="ARBA00001946"/>
    </source>
</evidence>
<keyword evidence="4 8" id="KW-0378">Hydrolase</keyword>
<dbReference type="PANTHER" id="PTHR11383:SF3">
    <property type="entry name" value="NAD(P)H PYROPHOSPHATASE NUDT13, MITOCHONDRIAL"/>
    <property type="match status" value="1"/>
</dbReference>
<keyword evidence="9" id="KW-1185">Reference proteome</keyword>
<evidence type="ECO:0000313" key="9">
    <source>
        <dbReference type="Proteomes" id="UP001154420"/>
    </source>
</evidence>
<dbReference type="NCBIfam" id="NF001299">
    <property type="entry name" value="PRK00241.1"/>
    <property type="match status" value="1"/>
</dbReference>
<proteinExistence type="predicted"/>
<dbReference type="EC" id="3.6.1.22" evidence="2"/>
<accession>A0A9X5GQI4</accession>
<reference evidence="8" key="1">
    <citation type="submission" date="2018-09" db="EMBL/GenBank/DDBJ databases">
        <title>Murine metabolic-syndrome-specific gut microbial biobank.</title>
        <authorList>
            <person name="Liu C."/>
        </authorList>
    </citation>
    <scope>NUCLEOTIDE SEQUENCE</scope>
    <source>
        <strain evidence="8">D42-62</strain>
    </source>
</reference>
<comment type="cofactor">
    <cofactor evidence="1">
        <name>Mg(2+)</name>
        <dbReference type="ChEBI" id="CHEBI:18420"/>
    </cofactor>
</comment>
<dbReference type="CDD" id="cd03429">
    <property type="entry name" value="NUDIX_NADH_pyrophosphatase_Nudt13"/>
    <property type="match status" value="1"/>
</dbReference>
<organism evidence="8 9">
    <name type="scientific">Parablautia muri</name>
    <dbReference type="NCBI Taxonomy" id="2320879"/>
    <lineage>
        <taxon>Bacteria</taxon>
        <taxon>Bacillati</taxon>
        <taxon>Bacillota</taxon>
        <taxon>Clostridia</taxon>
        <taxon>Lachnospirales</taxon>
        <taxon>Lachnospiraceae</taxon>
        <taxon>Parablautia</taxon>
    </lineage>
</organism>
<dbReference type="GO" id="GO:0016787">
    <property type="term" value="F:hydrolase activity"/>
    <property type="evidence" value="ECO:0007669"/>
    <property type="project" value="UniProtKB-KW"/>
</dbReference>
<dbReference type="GO" id="GO:0046872">
    <property type="term" value="F:metal ion binding"/>
    <property type="evidence" value="ECO:0007669"/>
    <property type="project" value="UniProtKB-KW"/>
</dbReference>
<sequence>MIQDIYPKIYHNEYHDIKPTENDFILIFHKNMVLLRFKDVKLRYPTLKEIAGLPYTYYYLFSIDNYKYFLAFPNTGPGQNKQDIPLSLEHYHYEDVRIFRTANSRHSAFAGITAHHLFIWYQANQFCGRCGHKMVPDQKERMLFCPDCHNIVYPKISPAVIVGVLNGNKLLMSKYAGRSYANYALIAGFTEIGESVEQTVEREVMEEVGLKVKNIRYYKSQPWAFSDSLLMGFFCELDGSDQITLDTNELAEAGWYSPNEITLEDDHVSLTREMIMLFKNGGLS</sequence>
<dbReference type="Pfam" id="PF09297">
    <property type="entry name" value="Zn_ribbon_NUD"/>
    <property type="match status" value="1"/>
</dbReference>
<keyword evidence="3" id="KW-0479">Metal-binding</keyword>
<dbReference type="PANTHER" id="PTHR11383">
    <property type="entry name" value="NUCLEOSIDE DIPHOSPHATE-LINKED MOIETY X MOTIF 13"/>
    <property type="match status" value="1"/>
</dbReference>
<evidence type="ECO:0000256" key="4">
    <source>
        <dbReference type="ARBA" id="ARBA00022801"/>
    </source>
</evidence>
<dbReference type="InterPro" id="IPR020084">
    <property type="entry name" value="NUDIX_hydrolase_CS"/>
</dbReference>
<dbReference type="RefSeq" id="WP_160558203.1">
    <property type="nucleotide sequence ID" value="NZ_QZDT01000001.1"/>
</dbReference>
<evidence type="ECO:0000256" key="6">
    <source>
        <dbReference type="ARBA" id="ARBA00023027"/>
    </source>
</evidence>
<dbReference type="Proteomes" id="UP001154420">
    <property type="component" value="Unassembled WGS sequence"/>
</dbReference>
<dbReference type="Gene3D" id="3.90.79.10">
    <property type="entry name" value="Nucleoside Triphosphate Pyrophosphohydrolase"/>
    <property type="match status" value="1"/>
</dbReference>
<dbReference type="EMBL" id="QZDT01000001">
    <property type="protein sequence ID" value="NBJ91106.1"/>
    <property type="molecule type" value="Genomic_DNA"/>
</dbReference>
<evidence type="ECO:0000259" key="7">
    <source>
        <dbReference type="PROSITE" id="PS51462"/>
    </source>
</evidence>
<keyword evidence="5" id="KW-0460">Magnesium</keyword>
<dbReference type="Pfam" id="PF00293">
    <property type="entry name" value="NUDIX"/>
    <property type="match status" value="1"/>
</dbReference>
<dbReference type="SUPFAM" id="SSF55811">
    <property type="entry name" value="Nudix"/>
    <property type="match status" value="1"/>
</dbReference>
<dbReference type="PROSITE" id="PS00893">
    <property type="entry name" value="NUDIX_BOX"/>
    <property type="match status" value="1"/>
</dbReference>
<dbReference type="AlphaFoldDB" id="A0A9X5GQI4"/>
<evidence type="ECO:0000256" key="3">
    <source>
        <dbReference type="ARBA" id="ARBA00022723"/>
    </source>
</evidence>
<dbReference type="InterPro" id="IPR049734">
    <property type="entry name" value="NudC-like_C"/>
</dbReference>